<dbReference type="PRINTS" id="PR01102">
    <property type="entry name" value="5HT6RECEPTR"/>
</dbReference>
<evidence type="ECO:0000256" key="8">
    <source>
        <dbReference type="ARBA" id="ARBA00023224"/>
    </source>
</evidence>
<name>A7S5B7_NEMVE</name>
<evidence type="ECO:0000313" key="12">
    <source>
        <dbReference type="Proteomes" id="UP000001593"/>
    </source>
</evidence>
<dbReference type="InterPro" id="IPR000276">
    <property type="entry name" value="GPCR_Rhodpsn"/>
</dbReference>
<dbReference type="GO" id="GO:0004993">
    <property type="term" value="F:G protein-coupled serotonin receptor activity"/>
    <property type="evidence" value="ECO:0000318"/>
    <property type="project" value="GO_Central"/>
</dbReference>
<evidence type="ECO:0000256" key="2">
    <source>
        <dbReference type="ARBA" id="ARBA00022475"/>
    </source>
</evidence>
<evidence type="ECO:0000256" key="1">
    <source>
        <dbReference type="ARBA" id="ARBA00004651"/>
    </source>
</evidence>
<feature type="transmembrane region" description="Helical" evidence="9">
    <location>
        <begin position="86"/>
        <end position="109"/>
    </location>
</feature>
<feature type="non-terminal residue" evidence="11">
    <location>
        <position position="300"/>
    </location>
</feature>
<feature type="transmembrane region" description="Helical" evidence="9">
    <location>
        <begin position="168"/>
        <end position="193"/>
    </location>
</feature>
<keyword evidence="2" id="KW-1003">Cell membrane</keyword>
<dbReference type="STRING" id="45351.A7S5B7"/>
<dbReference type="SUPFAM" id="SSF81321">
    <property type="entry name" value="Family A G protein-coupled receptor-like"/>
    <property type="match status" value="1"/>
</dbReference>
<evidence type="ECO:0000256" key="4">
    <source>
        <dbReference type="ARBA" id="ARBA00022989"/>
    </source>
</evidence>
<sequence length="300" mass="33947">GASSFSIALQVTFLALVILIAVVANGFVCLVIYKTPALHNVINMFLVSMSISDLLHAILKMSTTLVSTLYRDWYPHKAICYVTTPFGVLFGAASVFNLCAVAVNQYFVIVKPLHYPLLMTYTHARRVITALWLGSIVISTPPIFWRSAKTICRSGAVSQQDYISEVCYIGALWTFVIFIPSVVMTWAYSNIYVTARNQIKRMRLQNGVSGGITKTRKKELRVAALLALIGGIFIICWVPFFIVMTLVKFSDISVDREYFKIFLFVMYAKSAINPLLYTVMNYDLKLSCKRFLMRKRLAHR</sequence>
<proteinExistence type="predicted"/>
<dbReference type="GO" id="GO:0030594">
    <property type="term" value="F:neurotransmitter receptor activity"/>
    <property type="evidence" value="ECO:0000318"/>
    <property type="project" value="GO_Central"/>
</dbReference>
<keyword evidence="12" id="KW-1185">Reference proteome</keyword>
<dbReference type="GO" id="GO:0007268">
    <property type="term" value="P:chemical synaptic transmission"/>
    <property type="evidence" value="ECO:0000318"/>
    <property type="project" value="GO_Central"/>
</dbReference>
<dbReference type="FunFam" id="1.20.1070.10:FF:000462">
    <property type="entry name" value="Predicted protein"/>
    <property type="match status" value="1"/>
</dbReference>
<feature type="domain" description="G-protein coupled receptors family 1 profile" evidence="10">
    <location>
        <begin position="24"/>
        <end position="277"/>
    </location>
</feature>
<dbReference type="AlphaFoldDB" id="A7S5B7"/>
<dbReference type="PANTHER" id="PTHR24247">
    <property type="entry name" value="5-HYDROXYTRYPTAMINE RECEPTOR"/>
    <property type="match status" value="1"/>
</dbReference>
<dbReference type="eggNOG" id="KOG3656">
    <property type="taxonomic scope" value="Eukaryota"/>
</dbReference>
<dbReference type="OMA" id="QYFVIVK"/>
<dbReference type="InterPro" id="IPR017452">
    <property type="entry name" value="GPCR_Rhodpsn_7TM"/>
</dbReference>
<feature type="transmembrane region" description="Helical" evidence="9">
    <location>
        <begin position="258"/>
        <end position="280"/>
    </location>
</feature>
<organism evidence="11 12">
    <name type="scientific">Nematostella vectensis</name>
    <name type="common">Starlet sea anemone</name>
    <dbReference type="NCBI Taxonomy" id="45351"/>
    <lineage>
        <taxon>Eukaryota</taxon>
        <taxon>Metazoa</taxon>
        <taxon>Cnidaria</taxon>
        <taxon>Anthozoa</taxon>
        <taxon>Hexacorallia</taxon>
        <taxon>Actiniaria</taxon>
        <taxon>Edwardsiidae</taxon>
        <taxon>Nematostella</taxon>
    </lineage>
</organism>
<protein>
    <recommendedName>
        <fullName evidence="10">G-protein coupled receptors family 1 profile domain-containing protein</fullName>
    </recommendedName>
</protein>
<evidence type="ECO:0000256" key="5">
    <source>
        <dbReference type="ARBA" id="ARBA00023040"/>
    </source>
</evidence>
<reference evidence="11 12" key="1">
    <citation type="journal article" date="2007" name="Science">
        <title>Sea anemone genome reveals ancestral eumetazoan gene repertoire and genomic organization.</title>
        <authorList>
            <person name="Putnam N.H."/>
            <person name="Srivastava M."/>
            <person name="Hellsten U."/>
            <person name="Dirks B."/>
            <person name="Chapman J."/>
            <person name="Salamov A."/>
            <person name="Terry A."/>
            <person name="Shapiro H."/>
            <person name="Lindquist E."/>
            <person name="Kapitonov V.V."/>
            <person name="Jurka J."/>
            <person name="Genikhovich G."/>
            <person name="Grigoriev I.V."/>
            <person name="Lucas S.M."/>
            <person name="Steele R.E."/>
            <person name="Finnerty J.R."/>
            <person name="Technau U."/>
            <person name="Martindale M.Q."/>
            <person name="Rokhsar D.S."/>
        </authorList>
    </citation>
    <scope>NUCLEOTIDE SEQUENCE [LARGE SCALE GENOMIC DNA]</scope>
    <source>
        <strain evidence="12">CH2 X CH6</strain>
    </source>
</reference>
<feature type="non-terminal residue" evidence="11">
    <location>
        <position position="1"/>
    </location>
</feature>
<dbReference type="PRINTS" id="PR00237">
    <property type="entry name" value="GPCRRHODOPSN"/>
</dbReference>
<dbReference type="Gene3D" id="1.20.1070.10">
    <property type="entry name" value="Rhodopsin 7-helix transmembrane proteins"/>
    <property type="match status" value="1"/>
</dbReference>
<feature type="transmembrane region" description="Helical" evidence="9">
    <location>
        <begin position="222"/>
        <end position="246"/>
    </location>
</feature>
<evidence type="ECO:0000256" key="9">
    <source>
        <dbReference type="SAM" id="Phobius"/>
    </source>
</evidence>
<gene>
    <name evidence="11" type="ORF">NEMVEDRAFT_v1g105169</name>
</gene>
<evidence type="ECO:0000256" key="6">
    <source>
        <dbReference type="ARBA" id="ARBA00023136"/>
    </source>
</evidence>
<feature type="transmembrane region" description="Helical" evidence="9">
    <location>
        <begin position="130"/>
        <end position="148"/>
    </location>
</feature>
<evidence type="ECO:0000256" key="3">
    <source>
        <dbReference type="ARBA" id="ARBA00022692"/>
    </source>
</evidence>
<evidence type="ECO:0000256" key="7">
    <source>
        <dbReference type="ARBA" id="ARBA00023170"/>
    </source>
</evidence>
<accession>A7S5B7</accession>
<dbReference type="HOGENOM" id="CLU_009579_11_1_1"/>
<evidence type="ECO:0000313" key="11">
    <source>
        <dbReference type="EMBL" id="EDO41063.1"/>
    </source>
</evidence>
<dbReference type="KEGG" id="nve:5512795"/>
<dbReference type="Proteomes" id="UP000001593">
    <property type="component" value="Unassembled WGS sequence"/>
</dbReference>
<keyword evidence="6 9" id="KW-0472">Membrane</keyword>
<dbReference type="GO" id="GO:0030425">
    <property type="term" value="C:dendrite"/>
    <property type="evidence" value="ECO:0000318"/>
    <property type="project" value="GO_Central"/>
</dbReference>
<keyword evidence="8" id="KW-0807">Transducer</keyword>
<feature type="transmembrane region" description="Helical" evidence="9">
    <location>
        <begin position="12"/>
        <end position="33"/>
    </location>
</feature>
<dbReference type="PROSITE" id="PS50262">
    <property type="entry name" value="G_PROTEIN_RECEP_F1_2"/>
    <property type="match status" value="1"/>
</dbReference>
<dbReference type="PhylomeDB" id="A7S5B7"/>
<dbReference type="EMBL" id="DS469582">
    <property type="protein sequence ID" value="EDO41063.1"/>
    <property type="molecule type" value="Genomic_DNA"/>
</dbReference>
<dbReference type="GO" id="GO:0005886">
    <property type="term" value="C:plasma membrane"/>
    <property type="evidence" value="ECO:0000318"/>
    <property type="project" value="GO_Central"/>
</dbReference>
<dbReference type="PANTHER" id="PTHR24247:SF278">
    <property type="entry name" value="HISTAMINE H2 RECEPTOR"/>
    <property type="match status" value="1"/>
</dbReference>
<keyword evidence="7" id="KW-0675">Receptor</keyword>
<dbReference type="Pfam" id="PF00001">
    <property type="entry name" value="7tm_1"/>
    <property type="match status" value="1"/>
</dbReference>
<keyword evidence="5" id="KW-0297">G-protein coupled receptor</keyword>
<dbReference type="GO" id="GO:0007187">
    <property type="term" value="P:G protein-coupled receptor signaling pathway, coupled to cyclic nucleotide second messenger"/>
    <property type="evidence" value="ECO:0000318"/>
    <property type="project" value="GO_Central"/>
</dbReference>
<comment type="subcellular location">
    <subcellularLocation>
        <location evidence="1">Cell membrane</location>
        <topology evidence="1">Multi-pass membrane protein</topology>
    </subcellularLocation>
</comment>
<evidence type="ECO:0000259" key="10">
    <source>
        <dbReference type="PROSITE" id="PS50262"/>
    </source>
</evidence>
<feature type="transmembrane region" description="Helical" evidence="9">
    <location>
        <begin position="45"/>
        <end position="66"/>
    </location>
</feature>
<keyword evidence="4 9" id="KW-1133">Transmembrane helix</keyword>
<dbReference type="InParanoid" id="A7S5B7"/>
<dbReference type="GO" id="GO:0045202">
    <property type="term" value="C:synapse"/>
    <property type="evidence" value="ECO:0007669"/>
    <property type="project" value="GOC"/>
</dbReference>
<keyword evidence="3 9" id="KW-0812">Transmembrane</keyword>
<dbReference type="CDD" id="cd14967">
    <property type="entry name" value="7tmA_amine_R-like"/>
    <property type="match status" value="1"/>
</dbReference>